<evidence type="ECO:0008006" key="4">
    <source>
        <dbReference type="Google" id="ProtNLM"/>
    </source>
</evidence>
<feature type="chain" id="PRO_5047377902" description="Invasion protein IalB" evidence="1">
    <location>
        <begin position="24"/>
        <end position="184"/>
    </location>
</feature>
<organism evidence="2 3">
    <name type="scientific">Roseibium algae</name>
    <dbReference type="NCBI Taxonomy" id="3123038"/>
    <lineage>
        <taxon>Bacteria</taxon>
        <taxon>Pseudomonadati</taxon>
        <taxon>Pseudomonadota</taxon>
        <taxon>Alphaproteobacteria</taxon>
        <taxon>Hyphomicrobiales</taxon>
        <taxon>Stappiaceae</taxon>
        <taxon>Roseibium</taxon>
    </lineage>
</organism>
<gene>
    <name evidence="2" type="ORF">V6575_13045</name>
</gene>
<evidence type="ECO:0000313" key="2">
    <source>
        <dbReference type="EMBL" id="MEJ8475018.1"/>
    </source>
</evidence>
<feature type="signal peptide" evidence="1">
    <location>
        <begin position="1"/>
        <end position="23"/>
    </location>
</feature>
<keyword evidence="3" id="KW-1185">Reference proteome</keyword>
<protein>
    <recommendedName>
        <fullName evidence="4">Invasion protein IalB</fullName>
    </recommendedName>
</protein>
<sequence length="184" mass="19841">MRCLGIILSCVLAGPVLLQTATAQDFWSYKDWNVSVEKVESVEDDFKQCVIFTGGDGLPTVSATFFTGDAGPPYSFPDVTATERAIRGHSTLMKNDEAVFFTFDDGDSIKGKVEAGFDDEGFAFANGRVSQEDSLMVLQAMRRNGELTVTTPSGLLVTASLNGFSAAYLKMAEVCEFSTEGVLD</sequence>
<proteinExistence type="predicted"/>
<keyword evidence="1" id="KW-0732">Signal</keyword>
<comment type="caution">
    <text evidence="2">The sequence shown here is derived from an EMBL/GenBank/DDBJ whole genome shotgun (WGS) entry which is preliminary data.</text>
</comment>
<name>A0ABU8TMH8_9HYPH</name>
<accession>A0ABU8TMH8</accession>
<reference evidence="2 3" key="1">
    <citation type="submission" date="2024-02" db="EMBL/GenBank/DDBJ databases">
        <title>Roseibium algae sp. nov., isolated from marine alga (Grateloupia sp.), showing potential in myo-inositol conversion.</title>
        <authorList>
            <person name="Wang Y."/>
        </authorList>
    </citation>
    <scope>NUCLEOTIDE SEQUENCE [LARGE SCALE GENOMIC DNA]</scope>
    <source>
        <strain evidence="2 3">H3510</strain>
    </source>
</reference>
<dbReference type="Proteomes" id="UP001385499">
    <property type="component" value="Unassembled WGS sequence"/>
</dbReference>
<evidence type="ECO:0000256" key="1">
    <source>
        <dbReference type="SAM" id="SignalP"/>
    </source>
</evidence>
<dbReference type="RefSeq" id="WP_340274865.1">
    <property type="nucleotide sequence ID" value="NZ_JBAKIA010000007.1"/>
</dbReference>
<evidence type="ECO:0000313" key="3">
    <source>
        <dbReference type="Proteomes" id="UP001385499"/>
    </source>
</evidence>
<dbReference type="EMBL" id="JBAKIA010000007">
    <property type="protein sequence ID" value="MEJ8475018.1"/>
    <property type="molecule type" value="Genomic_DNA"/>
</dbReference>